<dbReference type="PROSITE" id="PS50114">
    <property type="entry name" value="GATA_ZN_FINGER_2"/>
    <property type="match status" value="1"/>
</dbReference>
<feature type="region of interest" description="Disordered" evidence="2">
    <location>
        <begin position="446"/>
        <end position="475"/>
    </location>
</feature>
<feature type="non-terminal residue" evidence="4">
    <location>
        <position position="1"/>
    </location>
</feature>
<keyword evidence="1" id="KW-0863">Zinc-finger</keyword>
<dbReference type="Pfam" id="PF08550">
    <property type="entry name" value="GATA_AreA"/>
    <property type="match status" value="1"/>
</dbReference>
<comment type="caution">
    <text evidence="4">The sequence shown here is derived from an EMBL/GenBank/DDBJ whole genome shotgun (WGS) entry which is preliminary data.</text>
</comment>
<dbReference type="InterPro" id="IPR013860">
    <property type="entry name" value="AreA_GATA"/>
</dbReference>
<dbReference type="AlphaFoldDB" id="A0AAD5TWT7"/>
<keyword evidence="1" id="KW-0862">Zinc</keyword>
<feature type="region of interest" description="Disordered" evidence="2">
    <location>
        <begin position="136"/>
        <end position="202"/>
    </location>
</feature>
<protein>
    <recommendedName>
        <fullName evidence="3">GATA-type domain-containing protein</fullName>
    </recommendedName>
</protein>
<dbReference type="GO" id="GO:0043565">
    <property type="term" value="F:sequence-specific DNA binding"/>
    <property type="evidence" value="ECO:0007669"/>
    <property type="project" value="InterPro"/>
</dbReference>
<name>A0AAD5TWT7_9FUNG</name>
<dbReference type="InterPro" id="IPR013088">
    <property type="entry name" value="Znf_NHR/GATA"/>
</dbReference>
<sequence>VKALSNNFQPFADLDNAEELERTWKICTKAKDALENGNRFENLSWRLWHRHQTMSRTTPNKFRKLSEQTTFKLQKEKISCVKSENNNSAILQKNINKNSSHIDQTFSPLLITVEKIQQQIQQQTISKYSQQAFTSKKLQASPSQQASPTQSVSQQSSPTQNVSQQSSPTQNVSQQSSTQNVSQHAPPTQQSSPSQQSSQAHLTSVLVQPAASLLQQTPSKKITTLKNKIILSSQTDQFAYPVNNCPTLFDNLNNQPSPTNSLASNTYLSPELNSRLLQSNVNHCDAQIMSLLADFPFKDDVCFPFMNTTEADFTNSSQQVAPIFNSSNNSQVVGENLDFLHRWTGDQIQFLQPNTPPLLSSKPTADTSNYLNQFSTSHYDLLLNDFFSQGQFTEISQQPNSISTQNNNLIEQQLQQQSNSFLSVINLQENDANNVAKKNTEAIRQQHVNKRPSAKNSTTKSQNAAHSSGPEQCQNCGVNQTPLWRRSSNDELLCNACGL</sequence>
<dbReference type="Proteomes" id="UP001211065">
    <property type="component" value="Unassembled WGS sequence"/>
</dbReference>
<accession>A0AAD5TWT7</accession>
<evidence type="ECO:0000256" key="2">
    <source>
        <dbReference type="SAM" id="MobiDB-lite"/>
    </source>
</evidence>
<gene>
    <name evidence="4" type="ORF">HK099_007292</name>
</gene>
<dbReference type="InterPro" id="IPR000679">
    <property type="entry name" value="Znf_GATA"/>
</dbReference>
<proteinExistence type="predicted"/>
<dbReference type="GO" id="GO:0006355">
    <property type="term" value="P:regulation of DNA-templated transcription"/>
    <property type="evidence" value="ECO:0007669"/>
    <property type="project" value="InterPro"/>
</dbReference>
<organism evidence="4 5">
    <name type="scientific">Clydaea vesicula</name>
    <dbReference type="NCBI Taxonomy" id="447962"/>
    <lineage>
        <taxon>Eukaryota</taxon>
        <taxon>Fungi</taxon>
        <taxon>Fungi incertae sedis</taxon>
        <taxon>Chytridiomycota</taxon>
        <taxon>Chytridiomycota incertae sedis</taxon>
        <taxon>Chytridiomycetes</taxon>
        <taxon>Lobulomycetales</taxon>
        <taxon>Lobulomycetaceae</taxon>
        <taxon>Clydaea</taxon>
    </lineage>
</organism>
<keyword evidence="1" id="KW-0479">Metal-binding</keyword>
<dbReference type="SUPFAM" id="SSF57716">
    <property type="entry name" value="Glucocorticoid receptor-like (DNA-binding domain)"/>
    <property type="match status" value="1"/>
</dbReference>
<feature type="compositionally biased region" description="Low complexity" evidence="2">
    <location>
        <begin position="139"/>
        <end position="201"/>
    </location>
</feature>
<feature type="domain" description="GATA-type" evidence="3">
    <location>
        <begin position="467"/>
        <end position="499"/>
    </location>
</feature>
<dbReference type="Pfam" id="PF00320">
    <property type="entry name" value="GATA"/>
    <property type="match status" value="1"/>
</dbReference>
<evidence type="ECO:0000313" key="4">
    <source>
        <dbReference type="EMBL" id="KAJ3213545.1"/>
    </source>
</evidence>
<evidence type="ECO:0000313" key="5">
    <source>
        <dbReference type="Proteomes" id="UP001211065"/>
    </source>
</evidence>
<dbReference type="PRINTS" id="PR00619">
    <property type="entry name" value="GATAZNFINGER"/>
</dbReference>
<feature type="compositionally biased region" description="Polar residues" evidence="2">
    <location>
        <begin position="454"/>
        <end position="475"/>
    </location>
</feature>
<evidence type="ECO:0000259" key="3">
    <source>
        <dbReference type="PROSITE" id="PS50114"/>
    </source>
</evidence>
<reference evidence="4" key="1">
    <citation type="submission" date="2020-05" db="EMBL/GenBank/DDBJ databases">
        <title>Phylogenomic resolution of chytrid fungi.</title>
        <authorList>
            <person name="Stajich J.E."/>
            <person name="Amses K."/>
            <person name="Simmons R."/>
            <person name="Seto K."/>
            <person name="Myers J."/>
            <person name="Bonds A."/>
            <person name="Quandt C.A."/>
            <person name="Barry K."/>
            <person name="Liu P."/>
            <person name="Grigoriev I."/>
            <person name="Longcore J.E."/>
            <person name="James T.Y."/>
        </authorList>
    </citation>
    <scope>NUCLEOTIDE SEQUENCE</scope>
    <source>
        <strain evidence="4">JEL0476</strain>
    </source>
</reference>
<dbReference type="Gene3D" id="3.30.50.10">
    <property type="entry name" value="Erythroid Transcription Factor GATA-1, subunit A"/>
    <property type="match status" value="1"/>
</dbReference>
<dbReference type="GO" id="GO:0008270">
    <property type="term" value="F:zinc ion binding"/>
    <property type="evidence" value="ECO:0007669"/>
    <property type="project" value="UniProtKB-KW"/>
</dbReference>
<keyword evidence="5" id="KW-1185">Reference proteome</keyword>
<dbReference type="EMBL" id="JADGJW010000699">
    <property type="protein sequence ID" value="KAJ3213545.1"/>
    <property type="molecule type" value="Genomic_DNA"/>
</dbReference>
<evidence type="ECO:0000256" key="1">
    <source>
        <dbReference type="PROSITE-ProRule" id="PRU00094"/>
    </source>
</evidence>
<dbReference type="CDD" id="cd00202">
    <property type="entry name" value="ZnF_GATA"/>
    <property type="match status" value="1"/>
</dbReference>